<dbReference type="PANTHER" id="PTHR30041">
    <property type="entry name" value="ARSENATE REDUCTASE"/>
    <property type="match status" value="1"/>
</dbReference>
<dbReference type="CDD" id="cd03035">
    <property type="entry name" value="ArsC_Yffb"/>
    <property type="match status" value="1"/>
</dbReference>
<keyword evidence="4" id="KW-1185">Reference proteome</keyword>
<evidence type="ECO:0000256" key="1">
    <source>
        <dbReference type="ARBA" id="ARBA00007198"/>
    </source>
</evidence>
<dbReference type="InterPro" id="IPR006504">
    <property type="entry name" value="Tscrpt_reg_Spx/MgsR"/>
</dbReference>
<dbReference type="NCBIfam" id="NF008107">
    <property type="entry name" value="PRK10853.1"/>
    <property type="match status" value="1"/>
</dbReference>
<dbReference type="Pfam" id="PF03960">
    <property type="entry name" value="ArsC"/>
    <property type="match status" value="1"/>
</dbReference>
<dbReference type="NCBIfam" id="TIGR01617">
    <property type="entry name" value="arsC_related"/>
    <property type="match status" value="1"/>
</dbReference>
<proteinExistence type="inferred from homology"/>
<protein>
    <submittedName>
        <fullName evidence="3">ArsC family reductase</fullName>
    </submittedName>
</protein>
<dbReference type="Gene3D" id="3.40.30.10">
    <property type="entry name" value="Glutaredoxin"/>
    <property type="match status" value="1"/>
</dbReference>
<evidence type="ECO:0000256" key="2">
    <source>
        <dbReference type="PROSITE-ProRule" id="PRU01282"/>
    </source>
</evidence>
<name>A0ABW8NLE4_9GAMM</name>
<comment type="caution">
    <text evidence="3">The sequence shown here is derived from an EMBL/GenBank/DDBJ whole genome shotgun (WGS) entry which is preliminary data.</text>
</comment>
<sequence>MITMYGIKNCDTIKKARSWLDNAAIDFTFHDYKKDGLSATLVDQWLDELGWEALINKRGTTWRALPEPLKTQMDRTSARQVMLDNPSIIKRPLLDTGNQKILGFKPGDYESLFNQTH</sequence>
<dbReference type="InterPro" id="IPR036249">
    <property type="entry name" value="Thioredoxin-like_sf"/>
</dbReference>
<organism evidence="3 4">
    <name type="scientific">Oceanobacter antarcticus</name>
    <dbReference type="NCBI Taxonomy" id="3133425"/>
    <lineage>
        <taxon>Bacteria</taxon>
        <taxon>Pseudomonadati</taxon>
        <taxon>Pseudomonadota</taxon>
        <taxon>Gammaproteobacteria</taxon>
        <taxon>Oceanospirillales</taxon>
        <taxon>Oceanospirillaceae</taxon>
        <taxon>Oceanobacter</taxon>
    </lineage>
</organism>
<reference evidence="3 4" key="1">
    <citation type="submission" date="2024-03" db="EMBL/GenBank/DDBJ databases">
        <title>High-quality draft genome sequence of Oceanobacter sp. wDCs-4.</title>
        <authorList>
            <person name="Dong C."/>
        </authorList>
    </citation>
    <scope>NUCLEOTIDE SEQUENCE [LARGE SCALE GENOMIC DNA]</scope>
    <source>
        <strain evidence="4">wDCs-4</strain>
    </source>
</reference>
<dbReference type="SUPFAM" id="SSF52833">
    <property type="entry name" value="Thioredoxin-like"/>
    <property type="match status" value="1"/>
</dbReference>
<dbReference type="PROSITE" id="PS51353">
    <property type="entry name" value="ARSC"/>
    <property type="match status" value="1"/>
</dbReference>
<evidence type="ECO:0000313" key="3">
    <source>
        <dbReference type="EMBL" id="MFK4753798.1"/>
    </source>
</evidence>
<dbReference type="PANTHER" id="PTHR30041:SF8">
    <property type="entry name" value="PROTEIN YFFB"/>
    <property type="match status" value="1"/>
</dbReference>
<dbReference type="EMBL" id="JBBKTX010000020">
    <property type="protein sequence ID" value="MFK4753798.1"/>
    <property type="molecule type" value="Genomic_DNA"/>
</dbReference>
<dbReference type="Proteomes" id="UP001620597">
    <property type="component" value="Unassembled WGS sequence"/>
</dbReference>
<evidence type="ECO:0000313" key="4">
    <source>
        <dbReference type="Proteomes" id="UP001620597"/>
    </source>
</evidence>
<comment type="similarity">
    <text evidence="1 2">Belongs to the ArsC family.</text>
</comment>
<gene>
    <name evidence="3" type="ORF">WG929_15385</name>
</gene>
<dbReference type="InterPro" id="IPR006660">
    <property type="entry name" value="Arsenate_reductase-like"/>
</dbReference>
<accession>A0ABW8NLE4</accession>
<dbReference type="RefSeq" id="WP_369857359.1">
    <property type="nucleotide sequence ID" value="NZ_JBBKTX010000020.1"/>
</dbReference>